<feature type="transmembrane region" description="Helical" evidence="1">
    <location>
        <begin position="9"/>
        <end position="28"/>
    </location>
</feature>
<keyword evidence="1" id="KW-0472">Membrane</keyword>
<organism evidence="2 3">
    <name type="scientific">BD1-7 clade bacterium</name>
    <dbReference type="NCBI Taxonomy" id="2029982"/>
    <lineage>
        <taxon>Bacteria</taxon>
        <taxon>Pseudomonadati</taxon>
        <taxon>Pseudomonadota</taxon>
        <taxon>Gammaproteobacteria</taxon>
        <taxon>Cellvibrionales</taxon>
        <taxon>Spongiibacteraceae</taxon>
        <taxon>BD1-7 clade</taxon>
    </lineage>
</organism>
<protein>
    <submittedName>
        <fullName evidence="2">Uncharacterized protein</fullName>
    </submittedName>
</protein>
<evidence type="ECO:0000256" key="1">
    <source>
        <dbReference type="SAM" id="Phobius"/>
    </source>
</evidence>
<dbReference type="OrthoDB" id="3418949at2"/>
<proteinExistence type="predicted"/>
<feature type="transmembrane region" description="Helical" evidence="1">
    <location>
        <begin position="34"/>
        <end position="52"/>
    </location>
</feature>
<accession>A0A5S9Q0A1</accession>
<name>A0A5S9Q0A1_9GAMM</name>
<dbReference type="Gene3D" id="1.20.1530.20">
    <property type="match status" value="1"/>
</dbReference>
<evidence type="ECO:0000313" key="2">
    <source>
        <dbReference type="EMBL" id="CAA0110450.1"/>
    </source>
</evidence>
<dbReference type="AlphaFoldDB" id="A0A5S9Q0A1"/>
<gene>
    <name evidence="2" type="ORF">DPBNPPHM_01381</name>
</gene>
<dbReference type="InterPro" id="IPR038770">
    <property type="entry name" value="Na+/solute_symporter_sf"/>
</dbReference>
<sequence>MIAYVLQDVFTEIALLLLLSAVVGTIGLKLKQPLIVAFIAVGILVGPSAFGWV</sequence>
<evidence type="ECO:0000313" key="3">
    <source>
        <dbReference type="Proteomes" id="UP000434580"/>
    </source>
</evidence>
<keyword evidence="1" id="KW-1133">Transmembrane helix</keyword>
<keyword evidence="1" id="KW-0812">Transmembrane</keyword>
<dbReference type="Proteomes" id="UP000434580">
    <property type="component" value="Unassembled WGS sequence"/>
</dbReference>
<reference evidence="2 3" key="1">
    <citation type="submission" date="2019-11" db="EMBL/GenBank/DDBJ databases">
        <authorList>
            <person name="Holert J."/>
        </authorList>
    </citation>
    <scope>NUCLEOTIDE SEQUENCE [LARGE SCALE GENOMIC DNA]</scope>
    <source>
        <strain evidence="2">BC5_2</strain>
    </source>
</reference>
<dbReference type="EMBL" id="CACSII010000016">
    <property type="protein sequence ID" value="CAA0110450.1"/>
    <property type="molecule type" value="Genomic_DNA"/>
</dbReference>